<evidence type="ECO:0000313" key="1">
    <source>
        <dbReference type="EMBL" id="QKD84298.1"/>
    </source>
</evidence>
<protein>
    <submittedName>
        <fullName evidence="1">Lipase</fullName>
    </submittedName>
</protein>
<dbReference type="EMBL" id="CP053661">
    <property type="protein sequence ID" value="QKD84298.1"/>
    <property type="molecule type" value="Genomic_DNA"/>
</dbReference>
<accession>A0A6M8BCA5</accession>
<dbReference type="AlphaFoldDB" id="A0A6M8BCA5"/>
<gene>
    <name evidence="1" type="ORF">HPC62_20860</name>
</gene>
<dbReference type="PANTHER" id="PTHR47909:SF2">
    <property type="entry name" value="GPI INOSITOL-DEACYLASE"/>
    <property type="match status" value="1"/>
</dbReference>
<dbReference type="SUPFAM" id="SSF53474">
    <property type="entry name" value="alpha/beta-Hydrolases"/>
    <property type="match status" value="1"/>
</dbReference>
<dbReference type="InterPro" id="IPR029058">
    <property type="entry name" value="AB_hydrolase_fold"/>
</dbReference>
<organism evidence="1 2">
    <name type="scientific">Thermoleptolyngbya sichuanensis A183</name>
    <dbReference type="NCBI Taxonomy" id="2737172"/>
    <lineage>
        <taxon>Bacteria</taxon>
        <taxon>Bacillati</taxon>
        <taxon>Cyanobacteriota</taxon>
        <taxon>Cyanophyceae</taxon>
        <taxon>Oculatellales</taxon>
        <taxon>Oculatellaceae</taxon>
        <taxon>Thermoleptolyngbya</taxon>
        <taxon>Thermoleptolyngbya sichuanensis</taxon>
    </lineage>
</organism>
<dbReference type="Gene3D" id="3.40.50.1820">
    <property type="entry name" value="alpha/beta hydrolase"/>
    <property type="match status" value="1"/>
</dbReference>
<dbReference type="RefSeq" id="WP_172358343.1">
    <property type="nucleotide sequence ID" value="NZ_CP053661.1"/>
</dbReference>
<proteinExistence type="predicted"/>
<reference evidence="1 2" key="1">
    <citation type="submission" date="2020-05" db="EMBL/GenBank/DDBJ databases">
        <title>Complete genome sequence of of a novel Thermoleptolyngbya strain isolated from hot springs of Ganzi, Sichuan China.</title>
        <authorList>
            <person name="Tang J."/>
            <person name="Daroch M."/>
            <person name="Li L."/>
            <person name="Waleron K."/>
            <person name="Waleron M."/>
            <person name="Waleron M."/>
        </authorList>
    </citation>
    <scope>NUCLEOTIDE SEQUENCE [LARGE SCALE GENOMIC DNA]</scope>
    <source>
        <strain evidence="1 2">PKUAC-SCTA183</strain>
    </source>
</reference>
<dbReference type="KEGG" id="theu:HPC62_20860"/>
<dbReference type="Proteomes" id="UP000505210">
    <property type="component" value="Chromosome"/>
</dbReference>
<keyword evidence="2" id="KW-1185">Reference proteome</keyword>
<sequence length="233" mass="25855">MSLPTVILPGYFADAAPYREMERALEGLGIWAKTVPLRRRDWVPTLGGRSMTPILEKLDTTVRLVQAETGGDRLNLVGHSAGGWIARIYLGDVPYQIHPSDAGKTCLWKAHPSVATLVTLGTPHISRERWTRRNLDFVKTHYPGAFYPQVRYVCVAGKAVYGQRRPGTWFAHSSYEMTCGVGGCWGDGITPIEAAHLEGAENITLPDVVHSPRPGRLWYGSPEIVSQWAKYLT</sequence>
<evidence type="ECO:0000313" key="2">
    <source>
        <dbReference type="Proteomes" id="UP000505210"/>
    </source>
</evidence>
<dbReference type="PANTHER" id="PTHR47909">
    <property type="entry name" value="ALPHA/BETA-HYDROLASES SUPERFAMILY PROTEIN"/>
    <property type="match status" value="1"/>
</dbReference>
<name>A0A6M8BCA5_9CYAN</name>